<proteinExistence type="predicted"/>
<reference evidence="2" key="1">
    <citation type="journal article" date="2014" name="Int. J. Syst. Evol. Microbiol.">
        <title>Complete genome sequence of Corynebacterium casei LMG S-19264T (=DSM 44701T), isolated from a smear-ripened cheese.</title>
        <authorList>
            <consortium name="US DOE Joint Genome Institute (JGI-PGF)"/>
            <person name="Walter F."/>
            <person name="Albersmeier A."/>
            <person name="Kalinowski J."/>
            <person name="Ruckert C."/>
        </authorList>
    </citation>
    <scope>NUCLEOTIDE SEQUENCE</scope>
    <source>
        <strain evidence="2">CGMCC 4.7201</strain>
    </source>
</reference>
<dbReference type="AlphaFoldDB" id="A0A917ZU73"/>
<dbReference type="Proteomes" id="UP000641932">
    <property type="component" value="Unassembled WGS sequence"/>
</dbReference>
<accession>A0A917ZU73</accession>
<reference evidence="2" key="2">
    <citation type="submission" date="2020-09" db="EMBL/GenBank/DDBJ databases">
        <authorList>
            <person name="Sun Q."/>
            <person name="Zhou Y."/>
        </authorList>
    </citation>
    <scope>NUCLEOTIDE SEQUENCE</scope>
    <source>
        <strain evidence="2">CGMCC 4.7201</strain>
    </source>
</reference>
<feature type="compositionally biased region" description="Basic and acidic residues" evidence="1">
    <location>
        <begin position="114"/>
        <end position="125"/>
    </location>
</feature>
<evidence type="ECO:0000256" key="1">
    <source>
        <dbReference type="SAM" id="MobiDB-lite"/>
    </source>
</evidence>
<evidence type="ECO:0000313" key="2">
    <source>
        <dbReference type="EMBL" id="GGO94312.1"/>
    </source>
</evidence>
<protein>
    <submittedName>
        <fullName evidence="2">Uncharacterized protein</fullName>
    </submittedName>
</protein>
<organism evidence="2 3">
    <name type="scientific">Wenjunlia tyrosinilytica</name>
    <dbReference type="NCBI Taxonomy" id="1544741"/>
    <lineage>
        <taxon>Bacteria</taxon>
        <taxon>Bacillati</taxon>
        <taxon>Actinomycetota</taxon>
        <taxon>Actinomycetes</taxon>
        <taxon>Kitasatosporales</taxon>
        <taxon>Streptomycetaceae</taxon>
        <taxon>Wenjunlia</taxon>
    </lineage>
</organism>
<feature type="region of interest" description="Disordered" evidence="1">
    <location>
        <begin position="105"/>
        <end position="125"/>
    </location>
</feature>
<dbReference type="EMBL" id="BMMS01000023">
    <property type="protein sequence ID" value="GGO94312.1"/>
    <property type="molecule type" value="Genomic_DNA"/>
</dbReference>
<sequence length="125" mass="12477">MTNCELVPPGAVTVTWTMPVPAGEIATICVSELTMNEGAGVAPKRTLVAPLNAVPVTVTGVAPTGGPEVGETEVTLGGATSCGCRAESVGELAEWFTATSFGGCAPGRPRGKGRCRDSSEGRGGS</sequence>
<keyword evidence="3" id="KW-1185">Reference proteome</keyword>
<name>A0A917ZU73_9ACTN</name>
<evidence type="ECO:0000313" key="3">
    <source>
        <dbReference type="Proteomes" id="UP000641932"/>
    </source>
</evidence>
<gene>
    <name evidence="2" type="ORF">GCM10012280_48840</name>
</gene>
<comment type="caution">
    <text evidence="2">The sequence shown here is derived from an EMBL/GenBank/DDBJ whole genome shotgun (WGS) entry which is preliminary data.</text>
</comment>